<dbReference type="RefSeq" id="WP_157697864.1">
    <property type="nucleotide sequence ID" value="NZ_FCOX02000178.1"/>
</dbReference>
<protein>
    <submittedName>
        <fullName evidence="2">Uncharacterized protein</fullName>
    </submittedName>
</protein>
<keyword evidence="3" id="KW-1185">Reference proteome</keyword>
<accession>A0A158EK03</accession>
<proteinExistence type="predicted"/>
<evidence type="ECO:0000256" key="1">
    <source>
        <dbReference type="SAM" id="MobiDB-lite"/>
    </source>
</evidence>
<comment type="caution">
    <text evidence="2">The sequence shown here is derived from an EMBL/GenBank/DDBJ whole genome shotgun (WGS) entry which is preliminary data.</text>
</comment>
<name>A0A158EK03_9BURK</name>
<sequence length="84" mass="8935">MVKQKAFQMKSPPPAVALSSARRPTSQVHFQHNSIERLTAEDHVDLLWQPERPMTGAGLHLKFDAVKPGGGGALAGQPLAPATG</sequence>
<gene>
    <name evidence="2" type="ORF">AWB78_08459</name>
</gene>
<dbReference type="EMBL" id="FCOX02000178">
    <property type="protein sequence ID" value="SAL07179.1"/>
    <property type="molecule type" value="Genomic_DNA"/>
</dbReference>
<organism evidence="2 3">
    <name type="scientific">Caballeronia calidae</name>
    <dbReference type="NCBI Taxonomy" id="1777139"/>
    <lineage>
        <taxon>Bacteria</taxon>
        <taxon>Pseudomonadati</taxon>
        <taxon>Pseudomonadota</taxon>
        <taxon>Betaproteobacteria</taxon>
        <taxon>Burkholderiales</taxon>
        <taxon>Burkholderiaceae</taxon>
        <taxon>Caballeronia</taxon>
    </lineage>
</organism>
<evidence type="ECO:0000313" key="2">
    <source>
        <dbReference type="EMBL" id="SAL07179.1"/>
    </source>
</evidence>
<reference evidence="2" key="1">
    <citation type="submission" date="2016-01" db="EMBL/GenBank/DDBJ databases">
        <authorList>
            <person name="Peeters C."/>
        </authorList>
    </citation>
    <scope>NUCLEOTIDE SEQUENCE</scope>
    <source>
        <strain evidence="2">LMG 29321</strain>
    </source>
</reference>
<evidence type="ECO:0000313" key="3">
    <source>
        <dbReference type="Proteomes" id="UP000071859"/>
    </source>
</evidence>
<feature type="region of interest" description="Disordered" evidence="1">
    <location>
        <begin position="1"/>
        <end position="24"/>
    </location>
</feature>
<dbReference type="AlphaFoldDB" id="A0A158EK03"/>
<dbReference type="Proteomes" id="UP000071859">
    <property type="component" value="Unassembled WGS sequence"/>
</dbReference>